<evidence type="ECO:0000256" key="2">
    <source>
        <dbReference type="ARBA" id="ARBA00004613"/>
    </source>
</evidence>
<dbReference type="EMBL" id="MJFZ01000027">
    <property type="protein sequence ID" value="RAW41621.1"/>
    <property type="molecule type" value="Genomic_DNA"/>
</dbReference>
<dbReference type="EMBL" id="RCMI01000068">
    <property type="protein sequence ID" value="KAG2938178.1"/>
    <property type="molecule type" value="Genomic_DNA"/>
</dbReference>
<gene>
    <name evidence="10" type="ORF">PC110_g2187</name>
    <name evidence="5" type="ORF">PC113_g4261</name>
    <name evidence="6" type="ORF">PC115_g3857</name>
    <name evidence="7" type="ORF">PC117_g4338</name>
    <name evidence="8" type="ORF">PC118_g3676</name>
    <name evidence="9" type="ORF">PC129_g1062</name>
</gene>
<comment type="subcellular location">
    <subcellularLocation>
        <location evidence="1">Host cell</location>
    </subcellularLocation>
    <subcellularLocation>
        <location evidence="2">Secreted</location>
    </subcellularLocation>
</comment>
<feature type="domain" description="Crinkler effector protein N-terminal" evidence="4">
    <location>
        <begin position="2"/>
        <end position="83"/>
    </location>
</feature>
<evidence type="ECO:0000256" key="3">
    <source>
        <dbReference type="ARBA" id="ARBA00022525"/>
    </source>
</evidence>
<reference evidence="9" key="2">
    <citation type="submission" date="2018-05" db="EMBL/GenBank/DDBJ databases">
        <title>Effector identification in a new, highly contiguous assembly of the strawberry crown rot pathogen Phytophthora cactorum.</title>
        <authorList>
            <person name="Armitage A.D."/>
            <person name="Nellist C.F."/>
            <person name="Bates H."/>
            <person name="Vickerstaff R.J."/>
            <person name="Harrison R.J."/>
        </authorList>
    </citation>
    <scope>NUCLEOTIDE SEQUENCE</scope>
    <source>
        <strain evidence="5">15-7</strain>
        <strain evidence="6">4032</strain>
        <strain evidence="7">4040</strain>
        <strain evidence="8">P415</strain>
        <strain evidence="9">P421</strain>
    </source>
</reference>
<dbReference type="GO" id="GO:0043657">
    <property type="term" value="C:host cell"/>
    <property type="evidence" value="ECO:0007669"/>
    <property type="project" value="UniProtKB-SubCell"/>
</dbReference>
<sequence length="94" mass="10716">MKKHTIQRDPDELELFLAKKGEAWLLQEDPVGQQLLDGNDHGADIKEMIRGEKVNSRWTTQEWWGKNRMPAPTEMEPIHVLVVVPAATMIRSGA</sequence>
<keyword evidence="3" id="KW-0964">Secreted</keyword>
<accession>A0A329SYT0</accession>
<dbReference type="InterPro" id="IPR045379">
    <property type="entry name" value="Crinkler_N"/>
</dbReference>
<evidence type="ECO:0000313" key="9">
    <source>
        <dbReference type="EMBL" id="KAG3228421.1"/>
    </source>
</evidence>
<organism evidence="10 11">
    <name type="scientific">Phytophthora cactorum</name>
    <dbReference type="NCBI Taxonomy" id="29920"/>
    <lineage>
        <taxon>Eukaryota</taxon>
        <taxon>Sar</taxon>
        <taxon>Stramenopiles</taxon>
        <taxon>Oomycota</taxon>
        <taxon>Peronosporomycetes</taxon>
        <taxon>Peronosporales</taxon>
        <taxon>Peronosporaceae</taxon>
        <taxon>Phytophthora</taxon>
    </lineage>
</organism>
<dbReference type="EMBL" id="RCML01000064">
    <property type="protein sequence ID" value="KAG2994106.1"/>
    <property type="molecule type" value="Genomic_DNA"/>
</dbReference>
<comment type="caution">
    <text evidence="10">The sequence shown here is derived from an EMBL/GenBank/DDBJ whole genome shotgun (WGS) entry which is preliminary data.</text>
</comment>
<dbReference type="VEuPathDB" id="FungiDB:PC110_g2187"/>
<dbReference type="Proteomes" id="UP000736787">
    <property type="component" value="Unassembled WGS sequence"/>
</dbReference>
<dbReference type="EMBL" id="RCMG01000072">
    <property type="protein sequence ID" value="KAG2864796.1"/>
    <property type="molecule type" value="Genomic_DNA"/>
</dbReference>
<evidence type="ECO:0000313" key="6">
    <source>
        <dbReference type="EMBL" id="KAG2938178.1"/>
    </source>
</evidence>
<protein>
    <recommendedName>
        <fullName evidence="4">Crinkler effector protein N-terminal domain-containing protein</fullName>
    </recommendedName>
</protein>
<evidence type="ECO:0000256" key="1">
    <source>
        <dbReference type="ARBA" id="ARBA00004340"/>
    </source>
</evidence>
<keyword evidence="11" id="KW-1185">Reference proteome</keyword>
<dbReference type="AlphaFoldDB" id="A0A329SYT0"/>
<dbReference type="Proteomes" id="UP000735874">
    <property type="component" value="Unassembled WGS sequence"/>
</dbReference>
<evidence type="ECO:0000313" key="11">
    <source>
        <dbReference type="Proteomes" id="UP000251314"/>
    </source>
</evidence>
<evidence type="ECO:0000259" key="4">
    <source>
        <dbReference type="Pfam" id="PF20147"/>
    </source>
</evidence>
<dbReference type="Proteomes" id="UP000251314">
    <property type="component" value="Unassembled WGS sequence"/>
</dbReference>
<reference evidence="10 11" key="1">
    <citation type="submission" date="2018-01" db="EMBL/GenBank/DDBJ databases">
        <title>Draft genome of the strawberry crown rot pathogen Phytophthora cactorum.</title>
        <authorList>
            <person name="Armitage A.D."/>
            <person name="Lysoe E."/>
            <person name="Nellist C.F."/>
            <person name="Harrison R.J."/>
            <person name="Brurberg M.B."/>
        </authorList>
    </citation>
    <scope>NUCLEOTIDE SEQUENCE [LARGE SCALE GENOMIC DNA]</scope>
    <source>
        <strain evidence="10 11">10300</strain>
    </source>
</reference>
<dbReference type="Proteomes" id="UP000697107">
    <property type="component" value="Unassembled WGS sequence"/>
</dbReference>
<evidence type="ECO:0000313" key="5">
    <source>
        <dbReference type="EMBL" id="KAG2864796.1"/>
    </source>
</evidence>
<dbReference type="GO" id="GO:0005576">
    <property type="term" value="C:extracellular region"/>
    <property type="evidence" value="ECO:0007669"/>
    <property type="project" value="UniProtKB-SubCell"/>
</dbReference>
<dbReference type="Proteomes" id="UP000774804">
    <property type="component" value="Unassembled WGS sequence"/>
</dbReference>
<dbReference type="EMBL" id="RCMV01000016">
    <property type="protein sequence ID" value="KAG3228421.1"/>
    <property type="molecule type" value="Genomic_DNA"/>
</dbReference>
<name>A0A329SYT0_9STRA</name>
<evidence type="ECO:0000313" key="7">
    <source>
        <dbReference type="EMBL" id="KAG2950575.1"/>
    </source>
</evidence>
<evidence type="ECO:0000313" key="8">
    <source>
        <dbReference type="EMBL" id="KAG2994106.1"/>
    </source>
</evidence>
<dbReference type="EMBL" id="RCMK01000068">
    <property type="protein sequence ID" value="KAG2950575.1"/>
    <property type="molecule type" value="Genomic_DNA"/>
</dbReference>
<dbReference type="OrthoDB" id="165609at2759"/>
<evidence type="ECO:0000313" key="10">
    <source>
        <dbReference type="EMBL" id="RAW41621.1"/>
    </source>
</evidence>
<dbReference type="Proteomes" id="UP000760860">
    <property type="component" value="Unassembled WGS sequence"/>
</dbReference>
<dbReference type="Pfam" id="PF20147">
    <property type="entry name" value="Crinkler"/>
    <property type="match status" value="1"/>
</dbReference>
<proteinExistence type="predicted"/>